<protein>
    <submittedName>
        <fullName evidence="2">Alpha-E domain-containing protein</fullName>
    </submittedName>
</protein>
<dbReference type="Proteomes" id="UP001576776">
    <property type="component" value="Unassembled WGS sequence"/>
</dbReference>
<dbReference type="Pfam" id="PF04168">
    <property type="entry name" value="Alpha-E"/>
    <property type="match status" value="1"/>
</dbReference>
<dbReference type="PANTHER" id="PTHR34595">
    <property type="entry name" value="BLR5612 PROTEIN"/>
    <property type="match status" value="1"/>
</dbReference>
<gene>
    <name evidence="2" type="ORF">ACE1B6_07970</name>
</gene>
<accession>A0ABV4Y8R3</accession>
<keyword evidence="3" id="KW-1185">Reference proteome</keyword>
<sequence>MLSRVADAIYWLNRYVERAENIARFIDVNLKLILDSSAVIEQQWEPLITTTGDLPRFKEKYGKATAESVIQFLTFDSEYPNSILSCLRSARENARSIREIISSEMWEQVNSFYFMVQDAYHQQESFKAEEFFAEVKMASHLFAGVTDATMSHNEGWHFGRIGRFLERADKTARILDVKYFVLLPSVKDVGSTLDELQWIALLRSASAYEMYRKRGEHRITPFGIADFLILDREFPRSIRFCIIHAERSLNAITGIPSGNWTNAAERSLGRLRSELDYITTEDIIQNGLHEYLTHLLQQIYGVGNNIFETFFALKPIHEKSYELTKLRTAELQQQFSRELS</sequence>
<dbReference type="InterPro" id="IPR007296">
    <property type="entry name" value="DUF403"/>
</dbReference>
<dbReference type="RefSeq" id="WP_413256719.1">
    <property type="nucleotide sequence ID" value="NZ_JBHFNS010000036.1"/>
</dbReference>
<comment type="caution">
    <text evidence="2">The sequence shown here is derived from an EMBL/GenBank/DDBJ whole genome shotgun (WGS) entry which is preliminary data.</text>
</comment>
<dbReference type="PANTHER" id="PTHR34595:SF7">
    <property type="entry name" value="SLL1039 PROTEIN"/>
    <property type="match status" value="1"/>
</dbReference>
<evidence type="ECO:0000259" key="1">
    <source>
        <dbReference type="Pfam" id="PF04168"/>
    </source>
</evidence>
<dbReference type="EMBL" id="JBHFNS010000036">
    <property type="protein sequence ID" value="MFB2935201.1"/>
    <property type="molecule type" value="Genomic_DNA"/>
</dbReference>
<name>A0ABV4Y8R3_9CYAN</name>
<reference evidence="2 3" key="1">
    <citation type="submission" date="2024-09" db="EMBL/GenBank/DDBJ databases">
        <title>Floridaenema gen nov. (Aerosakkonemataceae, Aerosakkonematales ord. nov., Cyanobacteria) from benthic tropical and subtropical fresh waters, with the description of four new species.</title>
        <authorList>
            <person name="Moretto J.A."/>
            <person name="Berthold D.E."/>
            <person name="Lefler F.W."/>
            <person name="Huang I.-S."/>
            <person name="Laughinghouse H. IV."/>
        </authorList>
    </citation>
    <scope>NUCLEOTIDE SEQUENCE [LARGE SCALE GENOMIC DNA]</scope>
    <source>
        <strain evidence="2 3">BLCC-F154</strain>
    </source>
</reference>
<proteinExistence type="predicted"/>
<organism evidence="2 3">
    <name type="scientific">Floridaenema fluviatile BLCC-F154</name>
    <dbReference type="NCBI Taxonomy" id="3153640"/>
    <lineage>
        <taxon>Bacteria</taxon>
        <taxon>Bacillati</taxon>
        <taxon>Cyanobacteriota</taxon>
        <taxon>Cyanophyceae</taxon>
        <taxon>Oscillatoriophycideae</taxon>
        <taxon>Aerosakkonematales</taxon>
        <taxon>Aerosakkonemataceae</taxon>
        <taxon>Floridanema</taxon>
        <taxon>Floridanema fluviatile</taxon>
    </lineage>
</organism>
<dbReference type="InterPro" id="IPR051680">
    <property type="entry name" value="ATP-dep_Glu-Cys_Ligase-2"/>
</dbReference>
<evidence type="ECO:0000313" key="2">
    <source>
        <dbReference type="EMBL" id="MFB2935201.1"/>
    </source>
</evidence>
<evidence type="ECO:0000313" key="3">
    <source>
        <dbReference type="Proteomes" id="UP001576776"/>
    </source>
</evidence>
<feature type="domain" description="DUF403" evidence="1">
    <location>
        <begin position="1"/>
        <end position="311"/>
    </location>
</feature>